<reference evidence="1" key="1">
    <citation type="submission" date="2022-10" db="EMBL/GenBank/DDBJ databases">
        <title>Genome sequences of endogenous nimaviruses in decapod crustaceans.</title>
        <authorList>
            <person name="Kawato S."/>
            <person name="Nozaki R."/>
            <person name="Kondo H."/>
            <person name="Hirono I."/>
        </authorList>
    </citation>
    <scope>NUCLEOTIDE SEQUENCE</scope>
    <source>
        <strain evidence="1">Ube2021</strain>
    </source>
</reference>
<dbReference type="EMBL" id="LC738879">
    <property type="protein sequence ID" value="BDT62912.1"/>
    <property type="molecule type" value="Genomic_DNA"/>
</dbReference>
<accession>A0A9C7EYX1</accession>
<protein>
    <submittedName>
        <fullName evidence="1">Wsv415-like protein</fullName>
    </submittedName>
</protein>
<evidence type="ECO:0000313" key="1">
    <source>
        <dbReference type="EMBL" id="BDT62912.1"/>
    </source>
</evidence>
<sequence length="400" mass="46741">MSYISLSLINTLYNKRIRSLLYNHLISLPLHIDKDQPLIYNKIGNDDMDNSLYNNNNNDNLTSYDILTIDPLCPPDSILIKISIVNNSLISEFGALLSDIQEEFITKNNNIIENEHIRQNLQPIDSKSFKLPLQKFTQLLYEKIFGSHLDKKKLTSALFDMNDIIVSIDDIMDSFFNFNSFSKCIIFILYTRLLLDCIGSLYRFRIEDIYTKEFINIKRECYITTSSKKCKKNNLRFSSMLIKPPYNTIERIINYIIDPIISQYQLDVRNDKKNMSLTDIIANASYKNNYQFKHIDDNKINEDLLYRQMPIPIDDYSTNVQMIKIRKEARIRTSNKQILFPISKENIILQFINLSNEAKVLLCLPYIFLNKDNGCLYGSSIIKDGQECTFIIVDFLPIDL</sequence>
<proteinExistence type="predicted"/>
<organism evidence="1">
    <name type="scientific">Trachysalambria curvirostris majanivirus</name>
    <dbReference type="NCBI Taxonomy" id="2984281"/>
    <lineage>
        <taxon>Viruses</taxon>
        <taxon>Viruses incertae sedis</taxon>
        <taxon>Naldaviricetes</taxon>
        <taxon>Nimaviridae</taxon>
    </lineage>
</organism>
<name>A0A9C7EYX1_9VIRU</name>